<dbReference type="InterPro" id="IPR020583">
    <property type="entry name" value="Inositol_monoP_metal-BS"/>
</dbReference>
<comment type="caution">
    <text evidence="5">The sequence shown here is derived from an EMBL/GenBank/DDBJ whole genome shotgun (WGS) entry which is preliminary data.</text>
</comment>
<organism evidence="5 6">
    <name type="scientific">Paenibacillus cellulosilyticus</name>
    <dbReference type="NCBI Taxonomy" id="375489"/>
    <lineage>
        <taxon>Bacteria</taxon>
        <taxon>Bacillati</taxon>
        <taxon>Bacillota</taxon>
        <taxon>Bacilli</taxon>
        <taxon>Bacillales</taxon>
        <taxon>Paenibacillaceae</taxon>
        <taxon>Paenibacillus</taxon>
    </lineage>
</organism>
<reference evidence="5 6" key="1">
    <citation type="submission" date="2018-05" db="EMBL/GenBank/DDBJ databases">
        <title>Genomic Encyclopedia of Type Strains, Phase III (KMG-III): the genomes of soil and plant-associated and newly described type strains.</title>
        <authorList>
            <person name="Whitman W."/>
        </authorList>
    </citation>
    <scope>NUCLEOTIDE SEQUENCE [LARGE SCALE GENOMIC DNA]</scope>
    <source>
        <strain evidence="5 6">CECT 5696</strain>
    </source>
</reference>
<dbReference type="GO" id="GO:0008934">
    <property type="term" value="F:inositol monophosphate 1-phosphatase activity"/>
    <property type="evidence" value="ECO:0007669"/>
    <property type="project" value="TreeGrafter"/>
</dbReference>
<dbReference type="EMBL" id="QGTQ01000001">
    <property type="protein sequence ID" value="PWW08329.1"/>
    <property type="molecule type" value="Genomic_DNA"/>
</dbReference>
<feature type="binding site" evidence="4">
    <location>
        <position position="81"/>
    </location>
    <ligand>
        <name>Mg(2+)</name>
        <dbReference type="ChEBI" id="CHEBI:18420"/>
        <label>1</label>
        <note>catalytic</note>
    </ligand>
</feature>
<dbReference type="RefSeq" id="WP_110041876.1">
    <property type="nucleotide sequence ID" value="NZ_CP054613.1"/>
</dbReference>
<dbReference type="Gene3D" id="3.40.190.80">
    <property type="match status" value="1"/>
</dbReference>
<dbReference type="PRINTS" id="PR00377">
    <property type="entry name" value="IMPHPHTASES"/>
</dbReference>
<dbReference type="InterPro" id="IPR000760">
    <property type="entry name" value="Inositol_monophosphatase-like"/>
</dbReference>
<dbReference type="GO" id="GO:0006020">
    <property type="term" value="P:inositol metabolic process"/>
    <property type="evidence" value="ECO:0007669"/>
    <property type="project" value="TreeGrafter"/>
</dbReference>
<evidence type="ECO:0000256" key="4">
    <source>
        <dbReference type="PIRSR" id="PIRSR600760-2"/>
    </source>
</evidence>
<dbReference type="SUPFAM" id="SSF56655">
    <property type="entry name" value="Carbohydrate phosphatase"/>
    <property type="match status" value="1"/>
</dbReference>
<comment type="cofactor">
    <cofactor evidence="4">
        <name>Mg(2+)</name>
        <dbReference type="ChEBI" id="CHEBI:18420"/>
    </cofactor>
</comment>
<feature type="binding site" evidence="4">
    <location>
        <position position="63"/>
    </location>
    <ligand>
        <name>Mg(2+)</name>
        <dbReference type="ChEBI" id="CHEBI:18420"/>
        <label>1</label>
        <note>catalytic</note>
    </ligand>
</feature>
<evidence type="ECO:0000313" key="5">
    <source>
        <dbReference type="EMBL" id="PWW08329.1"/>
    </source>
</evidence>
<keyword evidence="1 4" id="KW-0479">Metal-binding</keyword>
<dbReference type="PANTHER" id="PTHR20854:SF4">
    <property type="entry name" value="INOSITOL-1-MONOPHOSPHATASE-RELATED"/>
    <property type="match status" value="1"/>
</dbReference>
<sequence>MMYKDELQVALEAARKAGDFLLLRENIEVDSRDARDIKLSSDRLSEKIIIDILKTTGIPILSEESGFIGEKQKYVWIVDPIDGTSNYFKGMSELSCVSIALSNEEGPILGVINRFAKSELYYGVVGQGAFLNGKTISPSKVSKTENAVMATGFPVFGDYSTDGLQHYIRKVQYFKKTRMLGAAALMSTFVANGAIDAYFEDGIMIWDVAAGVAITKAAGGSVKLELLQENKCICQCFANAALMEDYYAKGL</sequence>
<protein>
    <submittedName>
        <fullName evidence="5">Myo-inositol-1(Or 4)-monophosphatase</fullName>
    </submittedName>
</protein>
<proteinExistence type="predicted"/>
<dbReference type="PROSITE" id="PS00629">
    <property type="entry name" value="IMP_1"/>
    <property type="match status" value="1"/>
</dbReference>
<feature type="binding site" evidence="4">
    <location>
        <position position="79"/>
    </location>
    <ligand>
        <name>Mg(2+)</name>
        <dbReference type="ChEBI" id="CHEBI:18420"/>
        <label>1</label>
        <note>catalytic</note>
    </ligand>
</feature>
<dbReference type="OrthoDB" id="9772456at2"/>
<dbReference type="Proteomes" id="UP000246635">
    <property type="component" value="Unassembled WGS sequence"/>
</dbReference>
<feature type="binding site" evidence="4">
    <location>
        <position position="207"/>
    </location>
    <ligand>
        <name>Mg(2+)</name>
        <dbReference type="ChEBI" id="CHEBI:18420"/>
        <label>1</label>
        <note>catalytic</note>
    </ligand>
</feature>
<dbReference type="AlphaFoldDB" id="A0A2V2YZ06"/>
<dbReference type="GO" id="GO:0007165">
    <property type="term" value="P:signal transduction"/>
    <property type="evidence" value="ECO:0007669"/>
    <property type="project" value="TreeGrafter"/>
</dbReference>
<dbReference type="Gene3D" id="3.30.540.10">
    <property type="entry name" value="Fructose-1,6-Bisphosphatase, subunit A, domain 1"/>
    <property type="match status" value="1"/>
</dbReference>
<dbReference type="Pfam" id="PF00459">
    <property type="entry name" value="Inositol_P"/>
    <property type="match status" value="1"/>
</dbReference>
<evidence type="ECO:0000256" key="1">
    <source>
        <dbReference type="ARBA" id="ARBA00022723"/>
    </source>
</evidence>
<accession>A0A2V2YZ06</accession>
<keyword evidence="3 4" id="KW-0460">Magnesium</keyword>
<evidence type="ECO:0000256" key="3">
    <source>
        <dbReference type="ARBA" id="ARBA00022842"/>
    </source>
</evidence>
<evidence type="ECO:0000256" key="2">
    <source>
        <dbReference type="ARBA" id="ARBA00022801"/>
    </source>
</evidence>
<dbReference type="PANTHER" id="PTHR20854">
    <property type="entry name" value="INOSITOL MONOPHOSPHATASE"/>
    <property type="match status" value="1"/>
</dbReference>
<gene>
    <name evidence="5" type="ORF">DFQ01_10150</name>
</gene>
<feature type="binding site" evidence="4">
    <location>
        <position position="82"/>
    </location>
    <ligand>
        <name>Mg(2+)</name>
        <dbReference type="ChEBI" id="CHEBI:18420"/>
        <label>1</label>
        <note>catalytic</note>
    </ligand>
</feature>
<name>A0A2V2YZ06_9BACL</name>
<dbReference type="GO" id="GO:0046872">
    <property type="term" value="F:metal ion binding"/>
    <property type="evidence" value="ECO:0007669"/>
    <property type="project" value="UniProtKB-KW"/>
</dbReference>
<evidence type="ECO:0000313" key="6">
    <source>
        <dbReference type="Proteomes" id="UP000246635"/>
    </source>
</evidence>
<keyword evidence="6" id="KW-1185">Reference proteome</keyword>
<keyword evidence="2" id="KW-0378">Hydrolase</keyword>